<proteinExistence type="predicted"/>
<evidence type="ECO:0008006" key="3">
    <source>
        <dbReference type="Google" id="ProtNLM"/>
    </source>
</evidence>
<sequence>MFRAEGNFLFIDLDTNLELSVGKKDGKNLQMVHFRNYEDITEDFLNERLFEIVIKELKERYEEVKELFIMTENDDERVNTIKRRNIYILKNEIKRSTDLFSKQKVVEIKFEQYDGDLEFVLKEETVLQIFNDIFKNKIFAFLKEMQISHRSIQNVVLIGQMCEFGLLKKYLISLFPEANYFDDVYPSVIAVFGGCNFGHIRGCSMIDIHETEFVQKDITMLTIKDNKVDYKIVVAKGRPIPVEDVFIELTVMTETVDIMLYEERTPLGVYRVQSRMTIGQKIKINISINYLEEIKLVLVNTEGSEELVKINKEIQKKPKEETKEVVEMRKMINKFF</sequence>
<reference evidence="1 2" key="1">
    <citation type="submission" date="2012-10" db="EMBL/GenBank/DDBJ databases">
        <authorList>
            <person name="Zafar N."/>
            <person name="Inman J."/>
            <person name="Hall N."/>
            <person name="Lorenzi H."/>
            <person name="Caler E."/>
        </authorList>
    </citation>
    <scope>NUCLEOTIDE SEQUENCE [LARGE SCALE GENOMIC DNA]</scope>
    <source>
        <strain evidence="1 2">IP1</strain>
    </source>
</reference>
<dbReference type="Gene3D" id="3.90.640.10">
    <property type="entry name" value="Actin, Chain A, domain 4"/>
    <property type="match status" value="1"/>
</dbReference>
<dbReference type="RefSeq" id="XP_004183232.1">
    <property type="nucleotide sequence ID" value="XM_004183184.1"/>
</dbReference>
<evidence type="ECO:0000313" key="1">
    <source>
        <dbReference type="EMBL" id="ELP83886.1"/>
    </source>
</evidence>
<dbReference type="GeneID" id="14882854"/>
<keyword evidence="2" id="KW-1185">Reference proteome</keyword>
<dbReference type="Gene3D" id="3.30.420.40">
    <property type="match status" value="2"/>
</dbReference>
<accession>A0A0A1TUW1</accession>
<dbReference type="EMBL" id="KB207216">
    <property type="protein sequence ID" value="ELP83886.1"/>
    <property type="molecule type" value="Genomic_DNA"/>
</dbReference>
<organism evidence="1 2">
    <name type="scientific">Entamoeba invadens IP1</name>
    <dbReference type="NCBI Taxonomy" id="370355"/>
    <lineage>
        <taxon>Eukaryota</taxon>
        <taxon>Amoebozoa</taxon>
        <taxon>Evosea</taxon>
        <taxon>Archamoebae</taxon>
        <taxon>Mastigamoebida</taxon>
        <taxon>Entamoebidae</taxon>
        <taxon>Entamoeba</taxon>
    </lineage>
</organism>
<evidence type="ECO:0000313" key="2">
    <source>
        <dbReference type="Proteomes" id="UP000014680"/>
    </source>
</evidence>
<gene>
    <name evidence="1" type="ORF">EIN_439700</name>
</gene>
<dbReference type="Proteomes" id="UP000014680">
    <property type="component" value="Unassembled WGS sequence"/>
</dbReference>
<dbReference type="VEuPathDB" id="AmoebaDB:EIN_439700"/>
<name>A0A0A1TUW1_ENTIV</name>
<dbReference type="AlphaFoldDB" id="A0A0A1TUW1"/>
<dbReference type="KEGG" id="eiv:EIN_439700"/>
<protein>
    <recommendedName>
        <fullName evidence="3">Heat shock protein 70kD</fullName>
    </recommendedName>
</protein>